<dbReference type="GeneID" id="113473836"/>
<evidence type="ECO:0000313" key="1">
    <source>
        <dbReference type="Proteomes" id="UP000079169"/>
    </source>
</evidence>
<sequence>MAVNEKNLFRGIGNLSENKVTKDSDLLIKSTTEQLLKILDTEVHEKTLVVALQVLTAWVTHLSPSPLPLKDTPTPSLPTPLLASFKIDFQVSLKACRLLVPVFPSVSSAYDECLLITRRVEVK</sequence>
<accession>A0A3Q0JL05</accession>
<gene>
    <name evidence="2" type="primary">LOC113473836</name>
</gene>
<dbReference type="Proteomes" id="UP000079169">
    <property type="component" value="Unplaced"/>
</dbReference>
<name>A0A3Q0JL05_DIACI</name>
<organism evidence="1 2">
    <name type="scientific">Diaphorina citri</name>
    <name type="common">Asian citrus psyllid</name>
    <dbReference type="NCBI Taxonomy" id="121845"/>
    <lineage>
        <taxon>Eukaryota</taxon>
        <taxon>Metazoa</taxon>
        <taxon>Ecdysozoa</taxon>
        <taxon>Arthropoda</taxon>
        <taxon>Hexapoda</taxon>
        <taxon>Insecta</taxon>
        <taxon>Pterygota</taxon>
        <taxon>Neoptera</taxon>
        <taxon>Paraneoptera</taxon>
        <taxon>Hemiptera</taxon>
        <taxon>Sternorrhyncha</taxon>
        <taxon>Psylloidea</taxon>
        <taxon>Psyllidae</taxon>
        <taxon>Diaphorininae</taxon>
        <taxon>Diaphorina</taxon>
    </lineage>
</organism>
<dbReference type="AlphaFoldDB" id="A0A3Q0JL05"/>
<evidence type="ECO:0000313" key="2">
    <source>
        <dbReference type="RefSeq" id="XP_026689079.1"/>
    </source>
</evidence>
<reference evidence="2" key="1">
    <citation type="submission" date="2025-08" db="UniProtKB">
        <authorList>
            <consortium name="RefSeq"/>
        </authorList>
    </citation>
    <scope>IDENTIFICATION</scope>
</reference>
<proteinExistence type="predicted"/>
<protein>
    <submittedName>
        <fullName evidence="2">Uncharacterized protein LOC113473836</fullName>
    </submittedName>
</protein>
<dbReference type="RefSeq" id="XP_026689079.1">
    <property type="nucleotide sequence ID" value="XM_026833278.1"/>
</dbReference>
<dbReference type="PaxDb" id="121845-A0A3Q0JL05"/>
<dbReference type="KEGG" id="dci:113473836"/>
<keyword evidence="1" id="KW-1185">Reference proteome</keyword>